<keyword evidence="3" id="KW-1185">Reference proteome</keyword>
<accession>A0ABR4AI75</accession>
<evidence type="ECO:0000313" key="3">
    <source>
        <dbReference type="Proteomes" id="UP001590950"/>
    </source>
</evidence>
<feature type="region of interest" description="Disordered" evidence="1">
    <location>
        <begin position="64"/>
        <end position="88"/>
    </location>
</feature>
<evidence type="ECO:0000256" key="1">
    <source>
        <dbReference type="SAM" id="MobiDB-lite"/>
    </source>
</evidence>
<dbReference type="EMBL" id="JBEFKJ010000008">
    <property type="protein sequence ID" value="KAL2044808.1"/>
    <property type="molecule type" value="Genomic_DNA"/>
</dbReference>
<reference evidence="2 3" key="1">
    <citation type="submission" date="2024-09" db="EMBL/GenBank/DDBJ databases">
        <title>Rethinking Asexuality: The Enigmatic Case of Functional Sexual Genes in Lepraria (Stereocaulaceae).</title>
        <authorList>
            <person name="Doellman M."/>
            <person name="Sun Y."/>
            <person name="Barcenas-Pena A."/>
            <person name="Lumbsch H.T."/>
            <person name="Grewe F."/>
        </authorList>
    </citation>
    <scope>NUCLEOTIDE SEQUENCE [LARGE SCALE GENOMIC DNA]</scope>
    <source>
        <strain evidence="2 3">Mercado 3170</strain>
    </source>
</reference>
<comment type="caution">
    <text evidence="2">The sequence shown here is derived from an EMBL/GenBank/DDBJ whole genome shotgun (WGS) entry which is preliminary data.</text>
</comment>
<dbReference type="Proteomes" id="UP001590950">
    <property type="component" value="Unassembled WGS sequence"/>
</dbReference>
<gene>
    <name evidence="2" type="ORF">N7G274_002583</name>
</gene>
<evidence type="ECO:0000313" key="2">
    <source>
        <dbReference type="EMBL" id="KAL2044808.1"/>
    </source>
</evidence>
<sequence>MNLYTVSWTSATKSTNRTKRFGRECAMFADRWQRRKLWRSRALYRASALHNMSISKFIKNQPQPKLHSFPLPPSDALTSQDPELPRSVMGLPTMKRHMLRSQKAQPHYFPRPYLNA</sequence>
<name>A0ABR4AI75_9LECA</name>
<proteinExistence type="predicted"/>
<organism evidence="2 3">
    <name type="scientific">Stereocaulon virgatum</name>
    <dbReference type="NCBI Taxonomy" id="373712"/>
    <lineage>
        <taxon>Eukaryota</taxon>
        <taxon>Fungi</taxon>
        <taxon>Dikarya</taxon>
        <taxon>Ascomycota</taxon>
        <taxon>Pezizomycotina</taxon>
        <taxon>Lecanoromycetes</taxon>
        <taxon>OSLEUM clade</taxon>
        <taxon>Lecanoromycetidae</taxon>
        <taxon>Lecanorales</taxon>
        <taxon>Lecanorineae</taxon>
        <taxon>Stereocaulaceae</taxon>
        <taxon>Stereocaulon</taxon>
    </lineage>
</organism>
<protein>
    <submittedName>
        <fullName evidence="2">Uncharacterized protein</fullName>
    </submittedName>
</protein>